<evidence type="ECO:0000259" key="1">
    <source>
        <dbReference type="Pfam" id="PF02214"/>
    </source>
</evidence>
<dbReference type="InterPro" id="IPR003131">
    <property type="entry name" value="T1-type_BTB"/>
</dbReference>
<dbReference type="PANTHER" id="PTHR14499:SF135">
    <property type="entry name" value="BTB DOMAIN-CONTAINING PROTEIN-RELATED"/>
    <property type="match status" value="1"/>
</dbReference>
<evidence type="ECO:0000313" key="3">
    <source>
        <dbReference type="Proteomes" id="UP001432322"/>
    </source>
</evidence>
<dbReference type="AlphaFoldDB" id="A0AAV5WVT6"/>
<proteinExistence type="predicted"/>
<protein>
    <recommendedName>
        <fullName evidence="1">Potassium channel tetramerisation-type BTB domain-containing protein</fullName>
    </recommendedName>
</protein>
<dbReference type="GO" id="GO:0051260">
    <property type="term" value="P:protein homooligomerization"/>
    <property type="evidence" value="ECO:0007669"/>
    <property type="project" value="InterPro"/>
</dbReference>
<evidence type="ECO:0000313" key="2">
    <source>
        <dbReference type="EMBL" id="GMT36187.1"/>
    </source>
</evidence>
<feature type="domain" description="Potassium channel tetramerisation-type BTB" evidence="1">
    <location>
        <begin position="9"/>
        <end position="103"/>
    </location>
</feature>
<feature type="non-terminal residue" evidence="2">
    <location>
        <position position="143"/>
    </location>
</feature>
<accession>A0AAV5WVT6</accession>
<sequence>MVEKSDNIVRFDVGGTKFATLKKTFPQGTLFYSWFCSFTQKIPFCQEDHGVYFVDRDPFSFGVILNYFRLRHSNQLWEACLPKDPDRLAMLTQEAEYFRLEQLREQAICLLQSCSDKSDTAYVNEVLSKSASCPQGFKHILSS</sequence>
<reference evidence="2" key="1">
    <citation type="submission" date="2023-10" db="EMBL/GenBank/DDBJ databases">
        <title>Genome assembly of Pristionchus species.</title>
        <authorList>
            <person name="Yoshida K."/>
            <person name="Sommer R.J."/>
        </authorList>
    </citation>
    <scope>NUCLEOTIDE SEQUENCE</scope>
    <source>
        <strain evidence="2">RS5133</strain>
    </source>
</reference>
<comment type="caution">
    <text evidence="2">The sequence shown here is derived from an EMBL/GenBank/DDBJ whole genome shotgun (WGS) entry which is preliminary data.</text>
</comment>
<name>A0AAV5WVT6_9BILA</name>
<organism evidence="2 3">
    <name type="scientific">Pristionchus fissidentatus</name>
    <dbReference type="NCBI Taxonomy" id="1538716"/>
    <lineage>
        <taxon>Eukaryota</taxon>
        <taxon>Metazoa</taxon>
        <taxon>Ecdysozoa</taxon>
        <taxon>Nematoda</taxon>
        <taxon>Chromadorea</taxon>
        <taxon>Rhabditida</taxon>
        <taxon>Rhabditina</taxon>
        <taxon>Diplogasteromorpha</taxon>
        <taxon>Diplogasteroidea</taxon>
        <taxon>Neodiplogasteridae</taxon>
        <taxon>Pristionchus</taxon>
    </lineage>
</organism>
<dbReference type="Gene3D" id="3.30.710.10">
    <property type="entry name" value="Potassium Channel Kv1.1, Chain A"/>
    <property type="match status" value="1"/>
</dbReference>
<dbReference type="Pfam" id="PF02214">
    <property type="entry name" value="BTB_2"/>
    <property type="match status" value="1"/>
</dbReference>
<gene>
    <name evidence="2" type="ORF">PFISCL1PPCAC_27484</name>
</gene>
<dbReference type="CDD" id="cd18316">
    <property type="entry name" value="BTB_POZ_KCTD-like"/>
    <property type="match status" value="1"/>
</dbReference>
<dbReference type="InterPro" id="IPR011333">
    <property type="entry name" value="SKP1/BTB/POZ_sf"/>
</dbReference>
<keyword evidence="3" id="KW-1185">Reference proteome</keyword>
<dbReference type="EMBL" id="BTSY01000007">
    <property type="protein sequence ID" value="GMT36187.1"/>
    <property type="molecule type" value="Genomic_DNA"/>
</dbReference>
<dbReference type="PANTHER" id="PTHR14499">
    <property type="entry name" value="POTASSIUM CHANNEL TETRAMERIZATION DOMAIN-CONTAINING"/>
    <property type="match status" value="1"/>
</dbReference>
<dbReference type="Proteomes" id="UP001432322">
    <property type="component" value="Unassembled WGS sequence"/>
</dbReference>
<dbReference type="SUPFAM" id="SSF54695">
    <property type="entry name" value="POZ domain"/>
    <property type="match status" value="1"/>
</dbReference>